<dbReference type="GO" id="GO:0005634">
    <property type="term" value="C:nucleus"/>
    <property type="evidence" value="ECO:0007669"/>
    <property type="project" value="UniProtKB-SubCell"/>
</dbReference>
<dbReference type="Proteomes" id="UP000467840">
    <property type="component" value="Chromosome 10"/>
</dbReference>
<comment type="caution">
    <text evidence="7">The sequence shown here is derived from an EMBL/GenBank/DDBJ whole genome shotgun (WGS) entry which is preliminary data.</text>
</comment>
<keyword evidence="3" id="KW-0238">DNA-binding</keyword>
<evidence type="ECO:0000256" key="4">
    <source>
        <dbReference type="ARBA" id="ARBA00023163"/>
    </source>
</evidence>
<organism evidence="7 8">
    <name type="scientific">Hevea brasiliensis</name>
    <name type="common">Para rubber tree</name>
    <name type="synonym">Siphonia brasiliensis</name>
    <dbReference type="NCBI Taxonomy" id="3981"/>
    <lineage>
        <taxon>Eukaryota</taxon>
        <taxon>Viridiplantae</taxon>
        <taxon>Streptophyta</taxon>
        <taxon>Embryophyta</taxon>
        <taxon>Tracheophyta</taxon>
        <taxon>Spermatophyta</taxon>
        <taxon>Magnoliopsida</taxon>
        <taxon>eudicotyledons</taxon>
        <taxon>Gunneridae</taxon>
        <taxon>Pentapetalae</taxon>
        <taxon>rosids</taxon>
        <taxon>fabids</taxon>
        <taxon>Malpighiales</taxon>
        <taxon>Euphorbiaceae</taxon>
        <taxon>Crotonoideae</taxon>
        <taxon>Micrandreae</taxon>
        <taxon>Hevea</taxon>
    </lineage>
</organism>
<name>A0A6A6N2F0_HEVBR</name>
<keyword evidence="5" id="KW-0539">Nucleus</keyword>
<evidence type="ECO:0000256" key="3">
    <source>
        <dbReference type="ARBA" id="ARBA00023125"/>
    </source>
</evidence>
<evidence type="ECO:0000256" key="6">
    <source>
        <dbReference type="SAM" id="MobiDB-lite"/>
    </source>
</evidence>
<evidence type="ECO:0000256" key="5">
    <source>
        <dbReference type="ARBA" id="ARBA00023242"/>
    </source>
</evidence>
<dbReference type="GO" id="GO:0003677">
    <property type="term" value="F:DNA binding"/>
    <property type="evidence" value="ECO:0007669"/>
    <property type="project" value="UniProtKB-KW"/>
</dbReference>
<keyword evidence="4" id="KW-0804">Transcription</keyword>
<comment type="subcellular location">
    <subcellularLocation>
        <location evidence="1">Nucleus</location>
    </subcellularLocation>
</comment>
<reference evidence="7 8" key="1">
    <citation type="journal article" date="2020" name="Mol. Plant">
        <title>The Chromosome-Based Rubber Tree Genome Provides New Insights into Spurge Genome Evolution and Rubber Biosynthesis.</title>
        <authorList>
            <person name="Liu J."/>
            <person name="Shi C."/>
            <person name="Shi C.C."/>
            <person name="Li W."/>
            <person name="Zhang Q.J."/>
            <person name="Zhang Y."/>
            <person name="Li K."/>
            <person name="Lu H.F."/>
            <person name="Shi C."/>
            <person name="Zhu S.T."/>
            <person name="Xiao Z.Y."/>
            <person name="Nan H."/>
            <person name="Yue Y."/>
            <person name="Zhu X.G."/>
            <person name="Wu Y."/>
            <person name="Hong X.N."/>
            <person name="Fan G.Y."/>
            <person name="Tong Y."/>
            <person name="Zhang D."/>
            <person name="Mao C.L."/>
            <person name="Liu Y.L."/>
            <person name="Hao S.J."/>
            <person name="Liu W.Q."/>
            <person name="Lv M.Q."/>
            <person name="Zhang H.B."/>
            <person name="Liu Y."/>
            <person name="Hu-Tang G.R."/>
            <person name="Wang J.P."/>
            <person name="Wang J.H."/>
            <person name="Sun Y.H."/>
            <person name="Ni S.B."/>
            <person name="Chen W.B."/>
            <person name="Zhang X.C."/>
            <person name="Jiao Y.N."/>
            <person name="Eichler E.E."/>
            <person name="Li G.H."/>
            <person name="Liu X."/>
            <person name="Gao L.Z."/>
        </authorList>
    </citation>
    <scope>NUCLEOTIDE SEQUENCE [LARGE SCALE GENOMIC DNA]</scope>
    <source>
        <strain evidence="8">cv. GT1</strain>
        <tissue evidence="7">Leaf</tissue>
    </source>
</reference>
<evidence type="ECO:0000256" key="2">
    <source>
        <dbReference type="ARBA" id="ARBA00023015"/>
    </source>
</evidence>
<dbReference type="Gene3D" id="2.40.330.10">
    <property type="entry name" value="DNA-binding pseudobarrel domain"/>
    <property type="match status" value="1"/>
</dbReference>
<accession>A0A6A6N2F0</accession>
<feature type="region of interest" description="Disordered" evidence="6">
    <location>
        <begin position="122"/>
        <end position="164"/>
    </location>
</feature>
<dbReference type="AlphaFoldDB" id="A0A6A6N2F0"/>
<evidence type="ECO:0000256" key="1">
    <source>
        <dbReference type="ARBA" id="ARBA00004123"/>
    </source>
</evidence>
<keyword evidence="8" id="KW-1185">Reference proteome</keyword>
<keyword evidence="2" id="KW-0805">Transcription regulation</keyword>
<proteinExistence type="predicted"/>
<gene>
    <name evidence="7" type="ORF">GH714_010483</name>
</gene>
<evidence type="ECO:0000313" key="8">
    <source>
        <dbReference type="Proteomes" id="UP000467840"/>
    </source>
</evidence>
<dbReference type="EMBL" id="JAAGAX010000003">
    <property type="protein sequence ID" value="KAF2318756.1"/>
    <property type="molecule type" value="Genomic_DNA"/>
</dbReference>
<evidence type="ECO:0000313" key="7">
    <source>
        <dbReference type="EMBL" id="KAF2318756.1"/>
    </source>
</evidence>
<dbReference type="InterPro" id="IPR015300">
    <property type="entry name" value="DNA-bd_pseudobarrel_sf"/>
</dbReference>
<protein>
    <submittedName>
        <fullName evidence="7">Uncharacterized protein</fullName>
    </submittedName>
</protein>
<sequence>MKKVLSREFYPGNSAKALGAIEAAKKVTSVNPFFKVIIRPTIGAPQWTCSEDFVYQGISRKFVRRYGSDLSSPAVQKVLSGEQWKTIHSASPMEITGSLMLNKNSQSQRLENENDVSILGHSFPSPKTKDKSPLQFPQPHKKMKVENPTENTNAQLPTGKFEGLSNEKKTLDGAVARRRPLTAEEKANALHRASTNFKSGNPYFMVAMPPLFLHSLNIPSSVAYFNKSGAVTLNTVDGKTWPVL</sequence>